<dbReference type="InterPro" id="IPR014746">
    <property type="entry name" value="Gln_synth/guanido_kin_cat_dom"/>
</dbReference>
<protein>
    <recommendedName>
        <fullName evidence="1">glutamate--cysteine ligase</fullName>
        <ecNumber evidence="1">6.3.2.2</ecNumber>
    </recommendedName>
</protein>
<dbReference type="EC" id="6.3.2.2" evidence="1"/>
<keyword evidence="4" id="KW-0067">ATP-binding</keyword>
<reference evidence="6" key="1">
    <citation type="submission" date="2017-09" db="EMBL/GenBank/DDBJ databases">
        <title>Depth-based differentiation of microbial function through sediment-hosted aquifers and enrichment of novel symbionts in the deep terrestrial subsurface.</title>
        <authorList>
            <person name="Probst A.J."/>
            <person name="Ladd B."/>
            <person name="Jarett J.K."/>
            <person name="Geller-Mcgrath D.E."/>
            <person name="Sieber C.M.K."/>
            <person name="Emerson J.B."/>
            <person name="Anantharaman K."/>
            <person name="Thomas B.C."/>
            <person name="Malmstrom R."/>
            <person name="Stieglmeier M."/>
            <person name="Klingl A."/>
            <person name="Woyke T."/>
            <person name="Ryan C.M."/>
            <person name="Banfield J.F."/>
        </authorList>
    </citation>
    <scope>NUCLEOTIDE SEQUENCE [LARGE SCALE GENOMIC DNA]</scope>
</reference>
<organism evidence="5 6">
    <name type="scientific">Candidatus Magasanikbacteria bacterium CG_4_10_14_0_2_um_filter_37_12</name>
    <dbReference type="NCBI Taxonomy" id="1974637"/>
    <lineage>
        <taxon>Bacteria</taxon>
        <taxon>Candidatus Magasanikiibacteriota</taxon>
    </lineage>
</organism>
<evidence type="ECO:0000313" key="6">
    <source>
        <dbReference type="Proteomes" id="UP000228568"/>
    </source>
</evidence>
<dbReference type="Gene3D" id="3.30.590.20">
    <property type="match status" value="1"/>
</dbReference>
<sequence length="467" mass="54532">MFFKHMKNRKIALEYEFLAIDKTSGEAARRDQVKEIWKAWSLEDHVTLYTDYGTKQPVGVIYEQRDGKKVIVNSDGGVNIIEFGFLPFDTVLECEQNMKEIIAEFLSVAETQNIVLIDLAVQPKTPYYYPDLKTEKTWYRGFYRKEFWAQYHHYFSNIAAHQVCIDVPFEDAMKVFDCVNGLSGVMIALCANSTIESAQKSLVHEEREHRWNLFTTGYPEKFQRYRGIPKEPLETFQQYVERNWSLPYIMTIRDSGKYVHVIPEVDTIKDYFYGNSWSSFDIVLSDRNNIEPSIADVSDQLQYGWPMARPRFEFSNEVTLDLFKDAYENKDIDSLLKGKLTKLYIETRCIASQPWESIMSAPALVFGMIENIEKAEAFVKSKPWQYWIDLRDKTIEKSLEVDEVIPLAKALLDISKEGLQGRGLGEEKYLEPLYERLEKQESPAMKSIQEFEELGIDKFIEKHVIKI</sequence>
<evidence type="ECO:0000313" key="5">
    <source>
        <dbReference type="EMBL" id="PIZ94548.1"/>
    </source>
</evidence>
<proteinExistence type="predicted"/>
<keyword evidence="3" id="KW-0547">Nucleotide-binding</keyword>
<comment type="caution">
    <text evidence="5">The sequence shown here is derived from an EMBL/GenBank/DDBJ whole genome shotgun (WGS) entry which is preliminary data.</text>
</comment>
<name>A0A2M7V786_9BACT</name>
<dbReference type="PANTHER" id="PTHR34378:SF1">
    <property type="entry name" value="GLUTAMATE--CYSTEINE LIGASE, CHLOROPLASTIC"/>
    <property type="match status" value="1"/>
</dbReference>
<dbReference type="Pfam" id="PF04107">
    <property type="entry name" value="GCS2"/>
    <property type="match status" value="1"/>
</dbReference>
<accession>A0A2M7V786</accession>
<evidence type="ECO:0000256" key="1">
    <source>
        <dbReference type="ARBA" id="ARBA00012220"/>
    </source>
</evidence>
<evidence type="ECO:0000256" key="3">
    <source>
        <dbReference type="ARBA" id="ARBA00022741"/>
    </source>
</evidence>
<dbReference type="PANTHER" id="PTHR34378">
    <property type="entry name" value="GLUTAMATE--CYSTEINE LIGASE, CHLOROPLASTIC"/>
    <property type="match status" value="1"/>
</dbReference>
<dbReference type="GO" id="GO:0006750">
    <property type="term" value="P:glutathione biosynthetic process"/>
    <property type="evidence" value="ECO:0007669"/>
    <property type="project" value="InterPro"/>
</dbReference>
<evidence type="ECO:0000256" key="2">
    <source>
        <dbReference type="ARBA" id="ARBA00022598"/>
    </source>
</evidence>
<dbReference type="GO" id="GO:0005524">
    <property type="term" value="F:ATP binding"/>
    <property type="evidence" value="ECO:0007669"/>
    <property type="project" value="UniProtKB-KW"/>
</dbReference>
<dbReference type="InterPro" id="IPR006336">
    <property type="entry name" value="GCS2"/>
</dbReference>
<dbReference type="GO" id="GO:0004357">
    <property type="term" value="F:glutamate-cysteine ligase activity"/>
    <property type="evidence" value="ECO:0007669"/>
    <property type="project" value="UniProtKB-EC"/>
</dbReference>
<dbReference type="SUPFAM" id="SSF55931">
    <property type="entry name" value="Glutamine synthetase/guanido kinase"/>
    <property type="match status" value="1"/>
</dbReference>
<dbReference type="EMBL" id="PFPK01000039">
    <property type="protein sequence ID" value="PIZ94548.1"/>
    <property type="molecule type" value="Genomic_DNA"/>
</dbReference>
<dbReference type="InterPro" id="IPR035434">
    <property type="entry name" value="GCL_bact_plant"/>
</dbReference>
<evidence type="ECO:0000256" key="4">
    <source>
        <dbReference type="ARBA" id="ARBA00022840"/>
    </source>
</evidence>
<gene>
    <name evidence="5" type="ORF">COX81_03145</name>
</gene>
<dbReference type="Proteomes" id="UP000228568">
    <property type="component" value="Unassembled WGS sequence"/>
</dbReference>
<keyword evidence="2" id="KW-0436">Ligase</keyword>
<dbReference type="AlphaFoldDB" id="A0A2M7V786"/>